<feature type="transmembrane region" description="Helical" evidence="15">
    <location>
        <begin position="2815"/>
        <end position="2844"/>
    </location>
</feature>
<name>A0A8J6A5Z2_GALPY</name>
<dbReference type="CDD" id="cd15417">
    <property type="entry name" value="7tmA_OR5A1-like"/>
    <property type="match status" value="11"/>
</dbReference>
<dbReference type="OrthoDB" id="9444602at2759"/>
<feature type="transmembrane region" description="Helical" evidence="15">
    <location>
        <begin position="921"/>
        <end position="940"/>
    </location>
</feature>
<dbReference type="PANTHER" id="PTHR26452">
    <property type="entry name" value="OLFACTORY RECEPTOR"/>
    <property type="match status" value="1"/>
</dbReference>
<evidence type="ECO:0000256" key="9">
    <source>
        <dbReference type="ARBA" id="ARBA00023040"/>
    </source>
</evidence>
<evidence type="ECO:0000256" key="6">
    <source>
        <dbReference type="ARBA" id="ARBA00022692"/>
    </source>
</evidence>
<feature type="transmembrane region" description="Helical" evidence="15">
    <location>
        <begin position="2402"/>
        <end position="2428"/>
    </location>
</feature>
<gene>
    <name evidence="17" type="ORF">J0S82_019108</name>
</gene>
<keyword evidence="5" id="KW-0716">Sensory transduction</keyword>
<comment type="similarity">
    <text evidence="3 14">Belongs to the G-protein coupled receptor 1 family.</text>
</comment>
<feature type="transmembrane region" description="Helical" evidence="15">
    <location>
        <begin position="2856"/>
        <end position="2879"/>
    </location>
</feature>
<feature type="transmembrane region" description="Helical" evidence="15">
    <location>
        <begin position="2333"/>
        <end position="2357"/>
    </location>
</feature>
<keyword evidence="4" id="KW-1003">Cell membrane</keyword>
<feature type="transmembrane region" description="Helical" evidence="15">
    <location>
        <begin position="2056"/>
        <end position="2077"/>
    </location>
</feature>
<dbReference type="GO" id="GO:0004930">
    <property type="term" value="F:G protein-coupled receptor activity"/>
    <property type="evidence" value="ECO:0007669"/>
    <property type="project" value="UniProtKB-KW"/>
</dbReference>
<dbReference type="Proteomes" id="UP000700334">
    <property type="component" value="Unassembled WGS sequence"/>
</dbReference>
<feature type="transmembrane region" description="Helical" evidence="15">
    <location>
        <begin position="1099"/>
        <end position="1117"/>
    </location>
</feature>
<feature type="transmembrane region" description="Helical" evidence="15">
    <location>
        <begin position="2643"/>
        <end position="2667"/>
    </location>
</feature>
<feature type="transmembrane region" description="Helical" evidence="15">
    <location>
        <begin position="3127"/>
        <end position="3155"/>
    </location>
</feature>
<feature type="transmembrane region" description="Helical" evidence="15">
    <location>
        <begin position="3531"/>
        <end position="3554"/>
    </location>
</feature>
<keyword evidence="13 14" id="KW-0807">Transducer</keyword>
<feature type="transmembrane region" description="Helical" evidence="15">
    <location>
        <begin position="2302"/>
        <end position="2321"/>
    </location>
</feature>
<feature type="domain" description="G-protein coupled receptors family 1 profile" evidence="16">
    <location>
        <begin position="2349"/>
        <end position="2598"/>
    </location>
</feature>
<feature type="transmembrane region" description="Helical" evidence="15">
    <location>
        <begin position="3176"/>
        <end position="3195"/>
    </location>
</feature>
<keyword evidence="11 14" id="KW-0675">Receptor</keyword>
<feature type="transmembrane region" description="Helical" evidence="15">
    <location>
        <begin position="746"/>
        <end position="768"/>
    </location>
</feature>
<feature type="transmembrane region" description="Helical" evidence="15">
    <location>
        <begin position="1020"/>
        <end position="1041"/>
    </location>
</feature>
<feature type="transmembrane region" description="Helical" evidence="15">
    <location>
        <begin position="2712"/>
        <end position="2738"/>
    </location>
</feature>
<keyword evidence="18" id="KW-1185">Reference proteome</keyword>
<feature type="transmembrane region" description="Helical" evidence="15">
    <location>
        <begin position="3207"/>
        <end position="3226"/>
    </location>
</feature>
<feature type="transmembrane region" description="Helical" evidence="15">
    <location>
        <begin position="2363"/>
        <end position="2381"/>
    </location>
</feature>
<feature type="transmembrane region" description="Helical" evidence="15">
    <location>
        <begin position="848"/>
        <end position="874"/>
    </location>
</feature>
<dbReference type="FunFam" id="1.20.1070.10:FF:000003">
    <property type="entry name" value="Olfactory receptor"/>
    <property type="match status" value="11"/>
</dbReference>
<feature type="transmembrane region" description="Helical" evidence="15">
    <location>
        <begin position="1197"/>
        <end position="1220"/>
    </location>
</feature>
<feature type="transmembrane region" description="Helical" evidence="15">
    <location>
        <begin position="3779"/>
        <end position="3798"/>
    </location>
</feature>
<feature type="transmembrane region" description="Helical" evidence="15">
    <location>
        <begin position="2271"/>
        <end position="2290"/>
    </location>
</feature>
<evidence type="ECO:0000256" key="12">
    <source>
        <dbReference type="ARBA" id="ARBA00023180"/>
    </source>
</evidence>
<feature type="transmembrane region" description="Helical" evidence="15">
    <location>
        <begin position="1392"/>
        <end position="1411"/>
    </location>
</feature>
<evidence type="ECO:0000256" key="7">
    <source>
        <dbReference type="ARBA" id="ARBA00022725"/>
    </source>
</evidence>
<dbReference type="SUPFAM" id="SSF81321">
    <property type="entry name" value="Family A G protein-coupled receptor-like"/>
    <property type="match status" value="12"/>
</dbReference>
<feature type="transmembrane region" description="Helical" evidence="15">
    <location>
        <begin position="99"/>
        <end position="128"/>
    </location>
</feature>
<evidence type="ECO:0000313" key="17">
    <source>
        <dbReference type="EMBL" id="KAG8505714.1"/>
    </source>
</evidence>
<feature type="transmembrane region" description="Helical" evidence="15">
    <location>
        <begin position="3605"/>
        <end position="3624"/>
    </location>
</feature>
<feature type="transmembrane region" description="Helical" evidence="15">
    <location>
        <begin position="886"/>
        <end position="909"/>
    </location>
</feature>
<evidence type="ECO:0000256" key="11">
    <source>
        <dbReference type="ARBA" id="ARBA00023170"/>
    </source>
</evidence>
<evidence type="ECO:0000256" key="10">
    <source>
        <dbReference type="ARBA" id="ARBA00023136"/>
    </source>
</evidence>
<feature type="transmembrane region" description="Helical" evidence="15">
    <location>
        <begin position="2226"/>
        <end position="2250"/>
    </location>
</feature>
<feature type="transmembrane region" description="Helical" evidence="15">
    <location>
        <begin position="1949"/>
        <end position="1969"/>
    </location>
</feature>
<feature type="domain" description="G-protein coupled receptors family 1 profile" evidence="16">
    <location>
        <begin position="378"/>
        <end position="627"/>
    </location>
</feature>
<feature type="domain" description="G-protein coupled receptors family 1 profile" evidence="16">
    <location>
        <begin position="2659"/>
        <end position="2908"/>
    </location>
</feature>
<sequence>HMIPSGSMAEDRNLTSVTMFVLLGISEDKQLQLSLFPVFLGIYLVTLFWNLGLITLIRMDSHLHTPMYFFLSVLSFIDICYTSSISPRMLSDLFKDEKMISFVACATQCFVVSWMGQAECCLLAAMAYDRYVAIGNPLQYSTIMAPRFCWKMAAGALVCGFLCSLVEVVTGFSVYFYGPNVIQNFFCNITEIISLSCSNPFISQMSLFLVILFVAGGSMIIVLLSYGFIAASILKLSSVKGSAKAFNTCASHLVVVCLFYGPALAMYLHPSSGHSTKQNKFLSMFYIIITPMLNPFIYSLRNKDIKDALKRLYEEKIEEYFIKLFHLSQQMFPSRSMEGDRNLTSVTMFVLLGISEDKQLQLSLFPVFLGIYLVTLFCNVGLIIIIRMDSHLHTPMYTFLSVLSLIDICYTSSISPRMLSDFFKYEKMISFFACAIQWLVSSWMGQAECCLLAAMAYDRYVAIGNPLQYSTIMAPGFCWKMAAGALVCGFLSSLIETITGFEMYYCGPNVIQHFFCDIPEIMSLSCSDPFIGQMSLFVIVSIVLGGSLVFILLSYGFIAASILKISSVKGSAKAFNTCASHLAVVTLFYGTALAVYMQPSSSHSTKKNKFLSVFYNIIIPMLNPFIYSLRNKEIKEAVKRQMVPSRSMEGDRNLTTVTMFVPLGISEDKQLQLSLFPVFLGIYLVTLFWNLGLITLIRMDSHLHTPMYTFLSVLSFIDICYTSSISPRMLSDLFKDKKVISFVACATQYFVASWMGQAECCLLAAMAYDRYVAIGNPLQYLTIMAPGFCWKMVAGALGCGFISTLIETITSFEMYYCGPNVIQNFFCNLTEIMSLSCSNPYISQMSLFLIIIFVVLAPLVIILLSYGFIAASILKLSSVKGSTKAFNTCASHLAVVTLFYGTILAVYLHPSSGHPTKQNKFLSVFYIIIIPMLNPFIYSLRNKEIKEALKRRKVTSGSMAGDRNLTTVTMFVLLGISEDKQLQLSLFPVFLGIYLVTLFWNLGLITLIRMDSHLHTPMYFFLSFLSLIDICYTSSISPRMLSDLFKDKKVISFIDCATQCFVASWMGQAECCLLAAMAYDRYVAIGNPLQYSTIMAPGLCWKMVAGALGCGFLSILIEIVTCFEMYFCGPNVIQNFFCNITEIMSLSCSNPFISQISLFVIIILVVLGSLVIILLSYGFIAASILKISSVKGSAKAFNTCASHLAVVTLFYGTALAVYMHPNSGHSTKQNKFLSVFYVIFIPMLNPLIYSLRNKEIKEALKRCFLILLGVSSKQIGSLFAILLYSGDIEASKLKIPCIRGSAKTFHTCAFLLAVVTLFNDTAFAHMMPSGSMEGNRNLTSVTMFVLLGISEDKELQLSLFPVFLGIYLVTLFWNLGLIILIRMDSHLHTPMYFFLSVLSFIDICYTSSISPRMLSDLFKDKKVISFFACASQCFLASWMGQAECCLLAAMAYDRYVAIGNPLQYSTIMAPGLCWKMVSGAIGCGFLSSLIEVATGFEMYFCGPNVVQNFFCNITEIISVSCSNTFISQISLFLVILFVAAGSMVIVLLSYGFIAASILKLSSVKSSAKAFNTCASHLAVVTLFYGTALAVYLHPSSGHSTKQNKFLSVFYVIIIPMLNPFIYSLRNKEIKEALRRVMKRATHFCIKEKNEEYFFLFFENEIISSFIFSQQMVPNRSMGDERNLTPVTMFVLLGISEDKELQLSLFPVFLGIYLVTLFWNLGLITLIRMDSHLHTPMYFFLSFLSLIDICYTSSISPRMLSDLFKDKKVISFIGCATQYFVASWMGQAECFILAAMAYDRYVAIGNPLQYSTIMAPGLCWKMVAGALGCGFLCSLVETVSCFEMYYCGPNVIQHFLCNITEIIHLSCSNPFISQMSLFLVAIFVGFGSLLLILLSYGFIAASILKISSLKGSAKAFNTCASHLAVVTLFYGTALSVYMHPGSGHSTKQNVFLSVFYAIIIPMLNPVIYSLRNKEIKEALKRIIALSSCSLSLCLMIIFFNLSFDEVGYFSHLLVLWSIDGSVQMVPSRSMGEERNITSVTMFVLLGISEDKQLQLSLFPVFLGIYLVTLFWNLGLIILIKMDSHLHTPMYFFLSVLSFIDLCYTSSISPRMISDLFKDKKVISFIACASQCFVASWMGQAECCLLAAMAYDRYVAIGNPLQYSTIMAPGLCWKMVAGALGCGFLCSLVEVVTGFELYYCGPNVIQNFFCNITEIISLSCSNPYISQMSLFLIVCFVVVGSLVIILLSYGFIASSIMKLSSVKGSAKAFNTCASHLAVVTLLYGTALTVYMHPSSGHSMKQNKFLSVFYVIIIPMLNPFIYSLRNKDIKEALRRFILFPVFLVIYLVTLIWNLGLIILIRMDAHLHTPMYFFLSFLSLIDICYTSSISPRMLSDFFKDEKSIPFVACAAQFFVVCWMGLSECCLLAAMAYDRYVAIGNPLQYSSIMAPGLCQKMVAGALGSGFLSSFVQTVPSFSLYYCGPNVIQHFFCDIAQIITLSCSNPFITQMIIFLVATFVGFGSLLLTLLSYGFITASILKISSIKGSIKAFNTCASHLEVVTLFYGTSLSVYMHPNSGHSKNKDKVLSVFYVIIIPMLNPLIYSLRNKEIKEALKRMASRIPMKGDKNHTSVLMFVLQGFTDEKKLHLILFPVFLGIYLVTLIWNLSLIILIKMDSHLHTPMYLFLSVLSFIDICYISSISPRILSDFFKNERTISIIACITQYFFVCWTALSECCLLAAMTYDRYVAIGNPLQYSTIMVPELCQKMVAGALGCGFFGSLVEIVPCFHLYFCGSNIIQHFFCDIPHIISLSCSNPITIQMIVFLVAIFVGFGSLLLILLSYGFIAASILKISSIKGSAKAFHTCASHLVVVTLFYGTALSVYMQPSSDHSTKQNKFLSVFYVIVIPMLNPFIYSLRNKEIKEALRRVMKRRTHLSTKPMFGAKNITEFTHFILLGFSDFPRIIPVLFTVFLLTYVTTLTWNLCLMVLIKVDFHLHTPMYFFLSNLSLIDICYVTSIAPEMLSNFFQEQQTITVVGCAVQYFIFSTLGLSESCLMTAMAYDRYAAICKPLLYSSIMSSSLCVRMVFFCYIAGLSGSISQLLAIFQLHFCGPNIIKHFFCDLSQLIVLSCANTFIVQLVMALSTMIYGIINALIIMTSYGYISMSILKITSAKGRSKAFKTCASHLTAVTLFYTSSAFVYLSSSLGSSSNFDRFTSVLYTIVIPMLNPLIYSLRNKEIKDALKRITRAMAVAKNTTTVTKFILLGFSEFPKFTSALFSAFLGIYLMTVSWNMGLITLIRMDSHLHTPMYFFLSNLSFLDICYVSIISPKMLSDFFKKQKFISFMGCATQYFFFSSLALTECCLLAAMAYDRYAAICNPLLYTAIMSPSLCVQMVAGSCITGFFGSFIQLCAVLQLDFCGPNVINHFFCDLPQLLILSCSDTFSFQIMLSVLTVIFGVMSVSHHLEDHFRRRQVQSLQHLCVSPDSSIFVYMYPNSGGSKSQNKLASVLYTVTMTGGRNSTTVTKFILLGFSDFPKLKIILFIVFMGIYLLTVTWNLSLITLIRMESCLHTPMYFFLSNLSFLDLCYVTSTAPKMLSDFFKKQKSISFMGCTMQYFFFSSLGLTECCLLAAMAYDRYAAICNPLLYTAIMSPALCVQMVVGSYMSGIFGSTIQLCTLLQLDFCGPNVINHFFCDLPQLLVLACSETLFLQVIKYVLAVTFGVIAVLVIVVSYVYIVATILQISSAEGRFKTFNTCASHLTAVTFYFGSGVFVYMHSSINKSLSYDRMVSVVYTLVIPMLNPLIYSLRNKEIKDALKRCKKKRTFSQKKIVSGGRRRPLSQGDRLVSLGASEEQEVIQTKNRVTESGKVEKQEVLVHGNFRAQNFKTRQQFPIYDEWLGLRCAESSMSLCSFSWTGLSPSGPQLQSLASPFTNLTASSNHSCLFSWKTSPSEKCFRASKFGMVVLFPSLMSWLSSDAQPPARSRSPIWDWLTLTETRLRRPHSPSFLTHSRTLCSCFSPPDFHAVFTQHHWGAGLED</sequence>
<feature type="transmembrane region" description="Helical" evidence="15">
    <location>
        <begin position="3302"/>
        <end position="3320"/>
    </location>
</feature>
<feature type="transmembrane region" description="Helical" evidence="15">
    <location>
        <begin position="1362"/>
        <end position="1380"/>
    </location>
</feature>
<keyword evidence="10 15" id="KW-0472">Membrane</keyword>
<evidence type="ECO:0000256" key="5">
    <source>
        <dbReference type="ARBA" id="ARBA00022606"/>
    </source>
</evidence>
<dbReference type="GO" id="GO:0005886">
    <property type="term" value="C:plasma membrane"/>
    <property type="evidence" value="ECO:0007669"/>
    <property type="project" value="UniProtKB-SubCell"/>
</dbReference>
<feature type="transmembrane region" description="Helical" evidence="15">
    <location>
        <begin position="2957"/>
        <end position="2982"/>
    </location>
</feature>
<feature type="transmembrane region" description="Helical" evidence="15">
    <location>
        <begin position="1915"/>
        <end position="1937"/>
    </location>
</feature>
<feature type="transmembrane region" description="Helical" evidence="15">
    <location>
        <begin position="1981"/>
        <end position="2002"/>
    </location>
</feature>
<feature type="transmembrane region" description="Helical" evidence="15">
    <location>
        <begin position="1232"/>
        <end position="1251"/>
    </location>
</feature>
<feature type="transmembrane region" description="Helical" evidence="15">
    <location>
        <begin position="208"/>
        <end position="234"/>
    </location>
</feature>
<organism evidence="17 18">
    <name type="scientific">Galemys pyrenaicus</name>
    <name type="common">Iberian desman</name>
    <name type="synonym">Pyrenean desman</name>
    <dbReference type="NCBI Taxonomy" id="202257"/>
    <lineage>
        <taxon>Eukaryota</taxon>
        <taxon>Metazoa</taxon>
        <taxon>Chordata</taxon>
        <taxon>Craniata</taxon>
        <taxon>Vertebrata</taxon>
        <taxon>Euteleostomi</taxon>
        <taxon>Mammalia</taxon>
        <taxon>Eutheria</taxon>
        <taxon>Laurasiatheria</taxon>
        <taxon>Eulipotyphla</taxon>
        <taxon>Talpidae</taxon>
        <taxon>Galemys</taxon>
    </lineage>
</organism>
<dbReference type="EMBL" id="JAGFMF010012242">
    <property type="protein sequence ID" value="KAG8505714.1"/>
    <property type="molecule type" value="Genomic_DNA"/>
</dbReference>
<feature type="transmembrane region" description="Helical" evidence="15">
    <location>
        <begin position="3566"/>
        <end position="3585"/>
    </location>
</feature>
<keyword evidence="6 14" id="KW-0812">Transmembrane</keyword>
<evidence type="ECO:0000256" key="15">
    <source>
        <dbReference type="SAM" id="Phobius"/>
    </source>
</evidence>
<evidence type="ECO:0000256" key="2">
    <source>
        <dbReference type="ARBA" id="ARBA00004651"/>
    </source>
</evidence>
<evidence type="ECO:0000256" key="1">
    <source>
        <dbReference type="ARBA" id="ARBA00003929"/>
    </source>
</evidence>
<evidence type="ECO:0000256" key="14">
    <source>
        <dbReference type="RuleBase" id="RU000688"/>
    </source>
</evidence>
<protein>
    <submittedName>
        <fullName evidence="17">Olfactory receptor 1440</fullName>
    </submittedName>
</protein>
<evidence type="ECO:0000256" key="13">
    <source>
        <dbReference type="ARBA" id="ARBA00023224"/>
    </source>
</evidence>
<feature type="domain" description="G-protein coupled receptors family 1 profile" evidence="16">
    <location>
        <begin position="2070"/>
        <end position="2319"/>
    </location>
</feature>
<reference evidence="17" key="1">
    <citation type="journal article" date="2021" name="Evol. Appl.">
        <title>The genome of the Pyrenean desman and the effects of bottlenecks and inbreeding on the genomic landscape of an endangered species.</title>
        <authorList>
            <person name="Escoda L."/>
            <person name="Castresana J."/>
        </authorList>
    </citation>
    <scope>NUCLEOTIDE SEQUENCE</scope>
    <source>
        <strain evidence="17">IBE-C5619</strain>
    </source>
</reference>
<feature type="transmembrane region" description="Helical" evidence="15">
    <location>
        <begin position="392"/>
        <end position="410"/>
    </location>
</feature>
<feature type="domain" description="G-protein coupled receptors family 1 profile" evidence="16">
    <location>
        <begin position="1373"/>
        <end position="1622"/>
    </location>
</feature>
<dbReference type="Pfam" id="PF13853">
    <property type="entry name" value="7tm_4"/>
    <property type="match status" value="11"/>
</dbReference>
<keyword evidence="9 14" id="KW-0297">G-protein coupled receptor</keyword>
<dbReference type="InterPro" id="IPR017452">
    <property type="entry name" value="GPCR_Rhodpsn_7TM"/>
</dbReference>
<feature type="domain" description="G-protein coupled receptors family 1 profile" evidence="16">
    <location>
        <begin position="1718"/>
        <end position="1967"/>
    </location>
</feature>
<keyword evidence="8 15" id="KW-1133">Transmembrane helix</keyword>
<feature type="transmembrane region" description="Helical" evidence="15">
    <location>
        <begin position="2891"/>
        <end position="2910"/>
    </location>
</feature>
<feature type="domain" description="G-protein coupled receptors family 1 profile" evidence="16">
    <location>
        <begin position="3283"/>
        <end position="3507"/>
    </location>
</feature>
<feature type="non-terminal residue" evidence="17">
    <location>
        <position position="1"/>
    </location>
</feature>
<feature type="transmembrane region" description="Helical" evidence="15">
    <location>
        <begin position="3435"/>
        <end position="3457"/>
    </location>
</feature>
<dbReference type="PRINTS" id="PR00237">
    <property type="entry name" value="GPCRRHODOPSN"/>
</dbReference>
<keyword evidence="7" id="KW-0552">Olfaction</keyword>
<feature type="transmembrane region" description="Helical" evidence="15">
    <location>
        <begin position="2679"/>
        <end position="2700"/>
    </location>
</feature>
<feature type="transmembrane region" description="Helical" evidence="15">
    <location>
        <begin position="575"/>
        <end position="598"/>
    </location>
</feature>
<feature type="transmembrane region" description="Helical" evidence="15">
    <location>
        <begin position="3706"/>
        <end position="3732"/>
    </location>
</feature>
<feature type="transmembrane region" description="Helical" evidence="15">
    <location>
        <begin position="1605"/>
        <end position="1624"/>
    </location>
</feature>
<feature type="transmembrane region" description="Helical" evidence="15">
    <location>
        <begin position="1732"/>
        <end position="1750"/>
    </location>
</feature>
<feature type="transmembrane region" description="Helical" evidence="15">
    <location>
        <begin position="1152"/>
        <end position="1185"/>
    </location>
</feature>
<evidence type="ECO:0000313" key="18">
    <source>
        <dbReference type="Proteomes" id="UP000700334"/>
    </source>
</evidence>
<feature type="domain" description="G-protein coupled receptors family 1 profile" evidence="16">
    <location>
        <begin position="3547"/>
        <end position="3796"/>
    </location>
</feature>
<feature type="transmembrane region" description="Helical" evidence="15">
    <location>
        <begin position="281"/>
        <end position="300"/>
    </location>
</feature>
<feature type="transmembrane region" description="Helical" evidence="15">
    <location>
        <begin position="1704"/>
        <end position="1726"/>
    </location>
</feature>
<feature type="domain" description="G-protein coupled receptors family 1 profile" evidence="16">
    <location>
        <begin position="689"/>
        <end position="938"/>
    </location>
</feature>
<feature type="transmembrane region" description="Helical" evidence="15">
    <location>
        <begin position="708"/>
        <end position="726"/>
    </location>
</feature>
<feature type="domain" description="G-protein coupled receptors family 1 profile" evidence="16">
    <location>
        <begin position="1000"/>
        <end position="1249"/>
    </location>
</feature>
<feature type="transmembrane region" description="Helical" evidence="15">
    <location>
        <begin position="2994"/>
        <end position="3012"/>
    </location>
</feature>
<evidence type="ECO:0000256" key="4">
    <source>
        <dbReference type="ARBA" id="ARBA00022475"/>
    </source>
</evidence>
<comment type="subcellular location">
    <subcellularLocation>
        <location evidence="2">Cell membrane</location>
        <topology evidence="2">Multi-pass membrane protein</topology>
    </subcellularLocation>
</comment>
<feature type="transmembrane region" description="Helical" evidence="15">
    <location>
        <begin position="1570"/>
        <end position="1593"/>
    </location>
</feature>
<feature type="transmembrane region" description="Helical" evidence="15">
    <location>
        <begin position="68"/>
        <end position="87"/>
    </location>
</feature>
<dbReference type="InterPro" id="IPR000725">
    <property type="entry name" value="Olfact_rcpt"/>
</dbReference>
<feature type="transmembrane region" description="Helical" evidence="15">
    <location>
        <begin position="1263"/>
        <end position="1284"/>
    </location>
</feature>
<feature type="transmembrane region" description="Helical" evidence="15">
    <location>
        <begin position="3744"/>
        <end position="3767"/>
    </location>
</feature>
<feature type="domain" description="G-protein coupled receptors family 1 profile" evidence="16">
    <location>
        <begin position="2975"/>
        <end position="3224"/>
    </location>
</feature>
<dbReference type="PROSITE" id="PS50262">
    <property type="entry name" value="G_PROTEIN_RECEP_F1_2"/>
    <property type="match status" value="12"/>
</dbReference>
<comment type="caution">
    <text evidence="17">The sequence shown here is derived from an EMBL/GenBank/DDBJ whole genome shotgun (WGS) entry which is preliminary data.</text>
</comment>
<feature type="domain" description="G-protein coupled receptors family 1 profile" evidence="16">
    <location>
        <begin position="49"/>
        <end position="298"/>
    </location>
</feature>
<feature type="transmembrane region" description="Helical" evidence="15">
    <location>
        <begin position="2581"/>
        <end position="2600"/>
    </location>
</feature>
<feature type="transmembrane region" description="Helical" evidence="15">
    <location>
        <begin position="3340"/>
        <end position="3360"/>
    </location>
</feature>
<dbReference type="FunFam" id="1.10.1220.70:FF:000001">
    <property type="entry name" value="Olfactory receptor"/>
    <property type="match status" value="11"/>
</dbReference>
<feature type="transmembrane region" description="Helical" evidence="15">
    <location>
        <begin position="1771"/>
        <end position="1797"/>
    </location>
</feature>
<feature type="transmembrane region" description="Helical" evidence="15">
    <location>
        <begin position="2169"/>
        <end position="2190"/>
    </location>
</feature>
<feature type="transmembrane region" description="Helical" evidence="15">
    <location>
        <begin position="246"/>
        <end position="269"/>
    </location>
</feature>
<evidence type="ECO:0000256" key="8">
    <source>
        <dbReference type="ARBA" id="ARBA00022989"/>
    </source>
</evidence>
<feature type="transmembrane region" description="Helical" evidence="15">
    <location>
        <begin position="2550"/>
        <end position="2569"/>
    </location>
</feature>
<accession>A0A8J6A5Z2</accession>
<feature type="transmembrane region" description="Helical" evidence="15">
    <location>
        <begin position="1423"/>
        <end position="1452"/>
    </location>
</feature>
<feature type="transmembrane region" description="Helical" evidence="15">
    <location>
        <begin position="678"/>
        <end position="696"/>
    </location>
</feature>
<feature type="transmembrane region" description="Helical" evidence="15">
    <location>
        <begin position="1304"/>
        <end position="1322"/>
    </location>
</feature>
<feature type="transmembrane region" description="Helical" evidence="15">
    <location>
        <begin position="3024"/>
        <end position="3043"/>
    </location>
</feature>
<feature type="transmembrane region" description="Helical" evidence="15">
    <location>
        <begin position="148"/>
        <end position="176"/>
    </location>
</feature>
<keyword evidence="12" id="KW-0325">Glycoprotein</keyword>
<feature type="transmembrane region" description="Helical" evidence="15">
    <location>
        <begin position="537"/>
        <end position="563"/>
    </location>
</feature>
<dbReference type="InterPro" id="IPR000276">
    <property type="entry name" value="GPCR_Rhodpsn"/>
</dbReference>
<comment type="function">
    <text evidence="1">Putative odorant or sperm cell receptor.</text>
</comment>
<feature type="transmembrane region" description="Helical" evidence="15">
    <location>
        <begin position="3636"/>
        <end position="3656"/>
    </location>
</feature>
<dbReference type="Pfam" id="PF00001">
    <property type="entry name" value="7tm_1"/>
    <property type="match status" value="1"/>
</dbReference>
<dbReference type="PRINTS" id="PR00245">
    <property type="entry name" value="OLFACTORYR"/>
</dbReference>
<feature type="transmembrane region" description="Helical" evidence="15">
    <location>
        <begin position="3372"/>
        <end position="3400"/>
    </location>
</feature>
<feature type="transmembrane region" description="Helical" evidence="15">
    <location>
        <begin position="989"/>
        <end position="1008"/>
    </location>
</feature>
<feature type="transmembrane region" description="Helical" evidence="15">
    <location>
        <begin position="1529"/>
        <end position="1558"/>
    </location>
</feature>
<evidence type="ECO:0000259" key="16">
    <source>
        <dbReference type="PROSITE" id="PS50262"/>
    </source>
</evidence>
<dbReference type="FunFam" id="1.20.1070.10:FF:000001">
    <property type="entry name" value="Olfactory receptor"/>
    <property type="match status" value="1"/>
</dbReference>
<dbReference type="InterPro" id="IPR050516">
    <property type="entry name" value="Olfactory_GPCR"/>
</dbReference>
<feature type="transmembrane region" description="Helical" evidence="15">
    <location>
        <begin position="364"/>
        <end position="386"/>
    </location>
</feature>
<feature type="transmembrane region" description="Helical" evidence="15">
    <location>
        <begin position="1877"/>
        <end position="1903"/>
    </location>
</feature>
<evidence type="ECO:0000256" key="3">
    <source>
        <dbReference type="ARBA" id="ARBA00010663"/>
    </source>
</evidence>
<dbReference type="GO" id="GO:0004984">
    <property type="term" value="F:olfactory receptor activity"/>
    <property type="evidence" value="ECO:0007669"/>
    <property type="project" value="InterPro"/>
</dbReference>
<dbReference type="PROSITE" id="PS00237">
    <property type="entry name" value="G_PROTEIN_RECEP_F1_1"/>
    <property type="match status" value="11"/>
</dbReference>
<feature type="transmembrane region" description="Helical" evidence="15">
    <location>
        <begin position="35"/>
        <end position="56"/>
    </location>
</feature>
<feature type="transmembrane region" description="Helical" evidence="15">
    <location>
        <begin position="2505"/>
        <end position="2529"/>
    </location>
</feature>
<proteinExistence type="inferred from homology"/>
<feature type="transmembrane region" description="Helical" evidence="15">
    <location>
        <begin position="3265"/>
        <end position="3290"/>
    </location>
</feature>
<feature type="transmembrane region" description="Helical" evidence="15">
    <location>
        <begin position="610"/>
        <end position="629"/>
    </location>
</feature>
<dbReference type="Gene3D" id="1.20.1070.10">
    <property type="entry name" value="Rhodopsin 7-helix transmembrane proteins"/>
    <property type="match status" value="12"/>
</dbReference>